<evidence type="ECO:0000259" key="5">
    <source>
        <dbReference type="Pfam" id="PF25023"/>
    </source>
</evidence>
<dbReference type="InterPro" id="IPR045351">
    <property type="entry name" value="DUF6531"/>
</dbReference>
<sequence>MSFSQGATVGSTVSGGSFPVDSSGRSGTDPYDALAEEYALSASDQRWDAGLEFMEREDVGRVLTIGGVLLPAAQAGGAAWLIGGATAGGAGMAALTVGLPLAVGAYGAYRAAKFTSPYGEAAGHWFMQSDFMASRGYVPLPAPGEMPARKDHDIAHVNSGLSLGGILGAVVVGAVVAVAAGALIVATGGIAAVAIVGGLVAGGAAGGLVGGFASAVGQYGTNKGKIKDGSPNVYFENEPVARVGDEVDCQEHSKSAVAEGAETVFANNLPIARIGNKTTCDGTINDGIDSIVIDIDTSARSLPIDVGTANRIVRSTAIFLDIAPMPGGGPRKGDPSTARGGDLPNSCRSACGDPVDVATGQFIDLRTDILIPGTIPLQLDRCHSRTSQGIQGKGWSGTWAQHLRIEGETVTYQTPEGSLIVFHTPGDDVLSYNLRFPQLELLGRLSGDLFIHDRQAQLFYVFADEGGTVRRLARIEDRNGNRIRLIYGLDGLRRVEHSDGFALKIHSEGGLIQSALLDAADADGCAFFWTYTADGRLRESTSSQAGYMRYDYDGAGRITAWHDAKDTHVHYEYGPDDRIVKSWTDSGHMGVQIDYDLPRQRTVATTQDGAVTVYDWTGDGVVWRETDPLGHVWLTEWDRAFHITSLTNPLGGRVQFDHDAAGNMVRLVDADGATTQWHYSRDGLLQGTTDAGGNHTTYRRDASGNIVGATDPLGQVTTLGLGDKGQLLRIDLPGNVQQRIYYDPQLRPNRMRDPDGNETRMSHDTEGRLHWFTDAIGATTRYDVSRGAENPRGAIRRVELPDGAVSAVTWDIEGQLSSVTGPTGDTRHFRFGALDLPTETVDAKGHRIRLEHDREMRLSAVINEMGERYEYSYDKAGRLVGERDYSGLITRYSHDPVGRVIRKTAPDGTQTDYDYSAAGLLLTARIRRQGGDAVTRFAYDPRGLLIRAENDDATVEYDYDSLGRVVAERLNGREITSDYSVAGQRIARSGDVLHLTSGWTKAGLPTDLKIGDHAALSFSHDPRGFETMRQSPAGFALAQGHNIAGYLAEQIAGPLSRLPEEAHDGMLGRGRPVEIATRIGAQMHRSYDWDLAGRAIEVHDRTMGRAGFAYDNRGQVTRTRRDTAAGDTILSEFEYDPARNIMQVIQAGHRDAVASQAGRVRSRGKVLYEHDNCGRVIEKRVEEPGFRPRVWRMRWDGQGQLVGLETPEGQHWRYRYDPMGRRIARQTSDGTGYAYQWEGDLLIAEAPMTADGTVAWDQARNWVYEPGSLRPMAQIEDEALHYIVTDHLGTPREMFSEDGSAVPWRAELSLWGDIADLRRKAANDDAPPVDCPIRFQGQWYDEESGLHYNRFRYYDPEATQYLSPDPIGLAGGARPQGYVADPNGWVDPFGLRPCPRREVNGATIFGTGQKDKTPGHNQFSEVIANKLAMSGKFERIYMNRSYNLAEGPNVSRNRPDVMAVDRNGKVHAIELASKTDTGKRYGSLRSRNNDAMRGLTKTQRGLVIVLDHPYDARAMKFALDELIGTVP</sequence>
<evidence type="ECO:0000256" key="1">
    <source>
        <dbReference type="ARBA" id="ARBA00022737"/>
    </source>
</evidence>
<dbReference type="PANTHER" id="PTHR32305:SF15">
    <property type="entry name" value="PROTEIN RHSA-RELATED"/>
    <property type="match status" value="1"/>
</dbReference>
<evidence type="ECO:0000313" key="6">
    <source>
        <dbReference type="EMBL" id="AUH33705.1"/>
    </source>
</evidence>
<dbReference type="RefSeq" id="WP_101460372.1">
    <property type="nucleotide sequence ID" value="NZ_CP025408.1"/>
</dbReference>
<feature type="transmembrane region" description="Helical" evidence="3">
    <location>
        <begin position="62"/>
        <end position="83"/>
    </location>
</feature>
<evidence type="ECO:0000259" key="4">
    <source>
        <dbReference type="Pfam" id="PF20148"/>
    </source>
</evidence>
<feature type="region of interest" description="Disordered" evidence="2">
    <location>
        <begin position="323"/>
        <end position="345"/>
    </location>
</feature>
<keyword evidence="3" id="KW-0812">Transmembrane</keyword>
<dbReference type="Gene3D" id="2.60.200.60">
    <property type="match status" value="1"/>
</dbReference>
<keyword evidence="3" id="KW-1133">Transmembrane helix</keyword>
<feature type="domain" description="DUF6531" evidence="4">
    <location>
        <begin position="352"/>
        <end position="422"/>
    </location>
</feature>
<keyword evidence="1" id="KW-0677">Repeat</keyword>
<evidence type="ECO:0000313" key="7">
    <source>
        <dbReference type="Proteomes" id="UP000233742"/>
    </source>
</evidence>
<feature type="region of interest" description="Disordered" evidence="2">
    <location>
        <begin position="1"/>
        <end position="27"/>
    </location>
</feature>
<evidence type="ECO:0000256" key="3">
    <source>
        <dbReference type="SAM" id="Phobius"/>
    </source>
</evidence>
<dbReference type="InterPro" id="IPR056823">
    <property type="entry name" value="TEN-like_YD-shell"/>
</dbReference>
<dbReference type="EMBL" id="CP025408">
    <property type="protein sequence ID" value="AUH33705.1"/>
    <property type="molecule type" value="Genomic_DNA"/>
</dbReference>
<dbReference type="Pfam" id="PF05593">
    <property type="entry name" value="RHS_repeat"/>
    <property type="match status" value="2"/>
</dbReference>
<keyword evidence="7" id="KW-1185">Reference proteome</keyword>
<dbReference type="OrthoDB" id="7620568at2"/>
<dbReference type="InterPro" id="IPR008727">
    <property type="entry name" value="PAAR_motif"/>
</dbReference>
<proteinExistence type="predicted"/>
<evidence type="ECO:0000256" key="2">
    <source>
        <dbReference type="SAM" id="MobiDB-lite"/>
    </source>
</evidence>
<gene>
    <name evidence="6" type="ORF">CUV01_10170</name>
</gene>
<accession>A0A2K9EPX9</accession>
<dbReference type="PANTHER" id="PTHR32305">
    <property type="match status" value="1"/>
</dbReference>
<dbReference type="InterPro" id="IPR022385">
    <property type="entry name" value="Rhs_assc_core"/>
</dbReference>
<reference evidence="6 7" key="1">
    <citation type="submission" date="2017-12" db="EMBL/GenBank/DDBJ databases">
        <authorList>
            <person name="Hurst M.R.H."/>
        </authorList>
    </citation>
    <scope>NUCLEOTIDE SEQUENCE [LARGE SCALE GENOMIC DNA]</scope>
    <source>
        <strain evidence="6 7">BM15</strain>
    </source>
</reference>
<evidence type="ECO:0008006" key="8">
    <source>
        <dbReference type="Google" id="ProtNLM"/>
    </source>
</evidence>
<dbReference type="InterPro" id="IPR031325">
    <property type="entry name" value="RHS_repeat"/>
</dbReference>
<dbReference type="Pfam" id="PF25023">
    <property type="entry name" value="TEN_YD-shell"/>
    <property type="match status" value="2"/>
</dbReference>
<keyword evidence="3" id="KW-0472">Membrane</keyword>
<dbReference type="Proteomes" id="UP000233742">
    <property type="component" value="Chromosome"/>
</dbReference>
<dbReference type="NCBIfam" id="TIGR03696">
    <property type="entry name" value="Rhs_assc_core"/>
    <property type="match status" value="1"/>
</dbReference>
<dbReference type="InterPro" id="IPR006530">
    <property type="entry name" value="YD"/>
</dbReference>
<dbReference type="InterPro" id="IPR050708">
    <property type="entry name" value="T6SS_VgrG/RHS"/>
</dbReference>
<dbReference type="Pfam" id="PF20148">
    <property type="entry name" value="DUF6531"/>
    <property type="match status" value="1"/>
</dbReference>
<feature type="compositionally biased region" description="Low complexity" evidence="2">
    <location>
        <begin position="8"/>
        <end position="17"/>
    </location>
</feature>
<dbReference type="KEGG" id="paro:CUV01_10170"/>
<dbReference type="CDD" id="cd14742">
    <property type="entry name" value="PAAR_RHS"/>
    <property type="match status" value="1"/>
</dbReference>
<dbReference type="NCBIfam" id="TIGR01643">
    <property type="entry name" value="YD_repeat_2x"/>
    <property type="match status" value="7"/>
</dbReference>
<protein>
    <recommendedName>
        <fullName evidence="8">RHS repeat-associated core domain-containing protein</fullName>
    </recommendedName>
</protein>
<organism evidence="6 7">
    <name type="scientific">Paracoccus tegillarcae</name>
    <dbReference type="NCBI Taxonomy" id="1529068"/>
    <lineage>
        <taxon>Bacteria</taxon>
        <taxon>Pseudomonadati</taxon>
        <taxon>Pseudomonadota</taxon>
        <taxon>Alphaproteobacteria</taxon>
        <taxon>Rhodobacterales</taxon>
        <taxon>Paracoccaceae</taxon>
        <taxon>Paracoccus</taxon>
    </lineage>
</organism>
<feature type="transmembrane region" description="Helical" evidence="3">
    <location>
        <begin position="190"/>
        <end position="217"/>
    </location>
</feature>
<feature type="transmembrane region" description="Helical" evidence="3">
    <location>
        <begin position="89"/>
        <end position="109"/>
    </location>
</feature>
<dbReference type="Pfam" id="PF05488">
    <property type="entry name" value="PAAR_motif"/>
    <property type="match status" value="1"/>
</dbReference>
<dbReference type="Gene3D" id="2.180.10.10">
    <property type="entry name" value="RHS repeat-associated core"/>
    <property type="match status" value="2"/>
</dbReference>
<name>A0A2K9EPX9_9RHOB</name>
<feature type="domain" description="Teneurin-like YD-shell" evidence="5">
    <location>
        <begin position="844"/>
        <end position="971"/>
    </location>
</feature>
<feature type="transmembrane region" description="Helical" evidence="3">
    <location>
        <begin position="160"/>
        <end position="184"/>
    </location>
</feature>
<feature type="domain" description="Teneurin-like YD-shell" evidence="5">
    <location>
        <begin position="1107"/>
        <end position="1365"/>
    </location>
</feature>